<dbReference type="Proteomes" id="UP001457282">
    <property type="component" value="Unassembled WGS sequence"/>
</dbReference>
<dbReference type="Pfam" id="PF00407">
    <property type="entry name" value="Bet_v_1"/>
    <property type="match status" value="1"/>
</dbReference>
<dbReference type="InterPro" id="IPR000916">
    <property type="entry name" value="Bet_v_I/MLP"/>
</dbReference>
<dbReference type="AlphaFoldDB" id="A0AAW1XZX6"/>
<dbReference type="SMART" id="SM01037">
    <property type="entry name" value="Bet_v_1"/>
    <property type="match status" value="1"/>
</dbReference>
<dbReference type="GO" id="GO:0006952">
    <property type="term" value="P:defense response"/>
    <property type="evidence" value="ECO:0007669"/>
    <property type="project" value="InterPro"/>
</dbReference>
<protein>
    <recommendedName>
        <fullName evidence="1">Bet v I/Major latex protein domain-containing protein</fullName>
    </recommendedName>
</protein>
<evidence type="ECO:0000313" key="2">
    <source>
        <dbReference type="EMBL" id="KAK9942219.1"/>
    </source>
</evidence>
<accession>A0AAW1XZX6</accession>
<dbReference type="EMBL" id="JBEDUW010000002">
    <property type="protein sequence ID" value="KAK9942219.1"/>
    <property type="molecule type" value="Genomic_DNA"/>
</dbReference>
<dbReference type="CDD" id="cd07816">
    <property type="entry name" value="Bet_v1-like"/>
    <property type="match status" value="1"/>
</dbReference>
<dbReference type="SUPFAM" id="SSF55961">
    <property type="entry name" value="Bet v1-like"/>
    <property type="match status" value="1"/>
</dbReference>
<comment type="caution">
    <text evidence="2">The sequence shown here is derived from an EMBL/GenBank/DDBJ whole genome shotgun (WGS) entry which is preliminary data.</text>
</comment>
<sequence>MSVLFGKLETEVEINAPAAKYHELFTRRPHHLSNIKPDKIQSCDLLEGQWGHLGSVIHWNYCYDGKTTVATDLIEAVDDEKNSVTFKVVDGPLLEHYKSFRLIVQATPKGDQRSLVHLVVEYEKLHDQVPDPHSLLQFVADLSKDMGAHLSSQP</sequence>
<dbReference type="InterPro" id="IPR051761">
    <property type="entry name" value="MLP-like_ligand-binding"/>
</dbReference>
<reference evidence="2 3" key="1">
    <citation type="journal article" date="2023" name="G3 (Bethesda)">
        <title>A chromosome-length genome assembly and annotation of blackberry (Rubus argutus, cv. 'Hillquist').</title>
        <authorList>
            <person name="Bruna T."/>
            <person name="Aryal R."/>
            <person name="Dudchenko O."/>
            <person name="Sargent D.J."/>
            <person name="Mead D."/>
            <person name="Buti M."/>
            <person name="Cavallini A."/>
            <person name="Hytonen T."/>
            <person name="Andres J."/>
            <person name="Pham M."/>
            <person name="Weisz D."/>
            <person name="Mascagni F."/>
            <person name="Usai G."/>
            <person name="Natali L."/>
            <person name="Bassil N."/>
            <person name="Fernandez G.E."/>
            <person name="Lomsadze A."/>
            <person name="Armour M."/>
            <person name="Olukolu B."/>
            <person name="Poorten T."/>
            <person name="Britton C."/>
            <person name="Davik J."/>
            <person name="Ashrafi H."/>
            <person name="Aiden E.L."/>
            <person name="Borodovsky M."/>
            <person name="Worthington M."/>
        </authorList>
    </citation>
    <scope>NUCLEOTIDE SEQUENCE [LARGE SCALE GENOMIC DNA]</scope>
    <source>
        <strain evidence="2">PI 553951</strain>
    </source>
</reference>
<dbReference type="PANTHER" id="PTHR31907">
    <property type="entry name" value="MLP-LIKE PROTEIN 423"/>
    <property type="match status" value="1"/>
</dbReference>
<dbReference type="InterPro" id="IPR023393">
    <property type="entry name" value="START-like_dom_sf"/>
</dbReference>
<gene>
    <name evidence="2" type="ORF">M0R45_007897</name>
</gene>
<evidence type="ECO:0000259" key="1">
    <source>
        <dbReference type="SMART" id="SM01037"/>
    </source>
</evidence>
<proteinExistence type="predicted"/>
<organism evidence="2 3">
    <name type="scientific">Rubus argutus</name>
    <name type="common">Southern blackberry</name>
    <dbReference type="NCBI Taxonomy" id="59490"/>
    <lineage>
        <taxon>Eukaryota</taxon>
        <taxon>Viridiplantae</taxon>
        <taxon>Streptophyta</taxon>
        <taxon>Embryophyta</taxon>
        <taxon>Tracheophyta</taxon>
        <taxon>Spermatophyta</taxon>
        <taxon>Magnoliopsida</taxon>
        <taxon>eudicotyledons</taxon>
        <taxon>Gunneridae</taxon>
        <taxon>Pentapetalae</taxon>
        <taxon>rosids</taxon>
        <taxon>fabids</taxon>
        <taxon>Rosales</taxon>
        <taxon>Rosaceae</taxon>
        <taxon>Rosoideae</taxon>
        <taxon>Rosoideae incertae sedis</taxon>
        <taxon>Rubus</taxon>
    </lineage>
</organism>
<dbReference type="Gene3D" id="3.30.530.20">
    <property type="match status" value="1"/>
</dbReference>
<name>A0AAW1XZX6_RUBAR</name>
<feature type="domain" description="Bet v I/Major latex protein" evidence="1">
    <location>
        <begin position="3"/>
        <end position="153"/>
    </location>
</feature>
<evidence type="ECO:0000313" key="3">
    <source>
        <dbReference type="Proteomes" id="UP001457282"/>
    </source>
</evidence>
<keyword evidence="3" id="KW-1185">Reference proteome</keyword>